<dbReference type="Proteomes" id="UP000326852">
    <property type="component" value="Unassembled WGS sequence"/>
</dbReference>
<organism evidence="3 4">
    <name type="scientific">Arthrobacter yangruifuii</name>
    <dbReference type="NCBI Taxonomy" id="2606616"/>
    <lineage>
        <taxon>Bacteria</taxon>
        <taxon>Bacillati</taxon>
        <taxon>Actinomycetota</taxon>
        <taxon>Actinomycetes</taxon>
        <taxon>Micrococcales</taxon>
        <taxon>Micrococcaceae</taxon>
        <taxon>Arthrobacter</taxon>
    </lineage>
</organism>
<evidence type="ECO:0000313" key="4">
    <source>
        <dbReference type="Proteomes" id="UP000326852"/>
    </source>
</evidence>
<keyword evidence="1" id="KW-0472">Membrane</keyword>
<dbReference type="InterPro" id="IPR009597">
    <property type="entry name" value="DUF1206"/>
</dbReference>
<keyword evidence="1" id="KW-1133">Transmembrane helix</keyword>
<name>A0A5N6MQW5_9MICC</name>
<evidence type="ECO:0000256" key="1">
    <source>
        <dbReference type="SAM" id="Phobius"/>
    </source>
</evidence>
<comment type="caution">
    <text evidence="3">The sequence shown here is derived from an EMBL/GenBank/DDBJ whole genome shotgun (WGS) entry which is preliminary data.</text>
</comment>
<feature type="transmembrane region" description="Helical" evidence="1">
    <location>
        <begin position="71"/>
        <end position="96"/>
    </location>
</feature>
<dbReference type="Pfam" id="PF06724">
    <property type="entry name" value="DUF1206"/>
    <property type="match status" value="3"/>
</dbReference>
<keyword evidence="4" id="KW-1185">Reference proteome</keyword>
<feature type="transmembrane region" description="Helical" evidence="1">
    <location>
        <begin position="248"/>
        <end position="269"/>
    </location>
</feature>
<protein>
    <submittedName>
        <fullName evidence="3">DUF1206 domain-containing protein</fullName>
    </submittedName>
</protein>
<feature type="domain" description="DUF1206" evidence="2">
    <location>
        <begin position="118"/>
        <end position="181"/>
    </location>
</feature>
<feature type="transmembrane region" description="Helical" evidence="1">
    <location>
        <begin position="207"/>
        <end position="228"/>
    </location>
</feature>
<feature type="domain" description="DUF1206" evidence="2">
    <location>
        <begin position="30"/>
        <end position="92"/>
    </location>
</feature>
<evidence type="ECO:0000259" key="2">
    <source>
        <dbReference type="Pfam" id="PF06724"/>
    </source>
</evidence>
<accession>A0A5N6MQW5</accession>
<sequence>MNSNSRSGRPVSEAAERAADSTAFERFARVGYVASGLVHIVIGLIALQINSGGSGNADTSGAVAAVAEQPAGYALVWFCFLGCYALALFQLSRIFLAGQQLQDKELWKDRARNAGQVLVYGAIGTSFASFALGRGSNNGSSSSVGWTARLLAVPAGQWILGLTGLVVVGVGGYFIFKGATRRFRRNLTGVPSGLWQRAVDITGVAGFIAKGISLGILGVLITVAAVRADPEQSTGLDGALHTLHNQPFGPVALAAVGIGLTLYGLYIGIIRARFAKL</sequence>
<gene>
    <name evidence="3" type="ORF">GD627_00100</name>
</gene>
<dbReference type="RefSeq" id="WP_152270868.1">
    <property type="nucleotide sequence ID" value="NZ_VTFX01000001.1"/>
</dbReference>
<feature type="transmembrane region" description="Helical" evidence="1">
    <location>
        <begin position="155"/>
        <end position="176"/>
    </location>
</feature>
<feature type="transmembrane region" description="Helical" evidence="1">
    <location>
        <begin position="117"/>
        <end position="135"/>
    </location>
</feature>
<dbReference type="EMBL" id="VTFX01000001">
    <property type="protein sequence ID" value="KAD4059559.1"/>
    <property type="molecule type" value="Genomic_DNA"/>
</dbReference>
<feature type="transmembrane region" description="Helical" evidence="1">
    <location>
        <begin position="30"/>
        <end position="51"/>
    </location>
</feature>
<proteinExistence type="predicted"/>
<evidence type="ECO:0000313" key="3">
    <source>
        <dbReference type="EMBL" id="KAD4059559.1"/>
    </source>
</evidence>
<keyword evidence="1" id="KW-0812">Transmembrane</keyword>
<reference evidence="3 4" key="1">
    <citation type="submission" date="2019-08" db="EMBL/GenBank/DDBJ databases">
        <title>Arthrobacter sp. nov., isolated from plateau pika and Tibetan wild ass.</title>
        <authorList>
            <person name="Ge Y."/>
        </authorList>
    </citation>
    <scope>NUCLEOTIDE SEQUENCE [LARGE SCALE GENOMIC DNA]</scope>
    <source>
        <strain evidence="3 4">785</strain>
    </source>
</reference>
<feature type="domain" description="DUF1206" evidence="2">
    <location>
        <begin position="205"/>
        <end position="267"/>
    </location>
</feature>
<dbReference type="AlphaFoldDB" id="A0A5N6MQW5"/>